<feature type="transmembrane region" description="Helical" evidence="1">
    <location>
        <begin position="73"/>
        <end position="91"/>
    </location>
</feature>
<comment type="caution">
    <text evidence="2">The sequence shown here is derived from an EMBL/GenBank/DDBJ whole genome shotgun (WGS) entry which is preliminary data.</text>
</comment>
<dbReference type="AlphaFoldDB" id="A0A6L6IIM0"/>
<keyword evidence="1" id="KW-0472">Membrane</keyword>
<organism evidence="2 3">
    <name type="scientific">Intestinirhabdus alba</name>
    <dbReference type="NCBI Taxonomy" id="2899544"/>
    <lineage>
        <taxon>Bacteria</taxon>
        <taxon>Pseudomonadati</taxon>
        <taxon>Pseudomonadota</taxon>
        <taxon>Gammaproteobacteria</taxon>
        <taxon>Enterobacterales</taxon>
        <taxon>Enterobacteriaceae</taxon>
        <taxon>Intestinirhabdus</taxon>
    </lineage>
</organism>
<proteinExistence type="predicted"/>
<dbReference type="InterPro" id="IPR019629">
    <property type="entry name" value="Uncharacterised_HI1736/YgjV"/>
</dbReference>
<evidence type="ECO:0000313" key="2">
    <source>
        <dbReference type="EMBL" id="MTH45784.1"/>
    </source>
</evidence>
<keyword evidence="3" id="KW-1185">Reference proteome</keyword>
<dbReference type="RefSeq" id="WP_155107432.1">
    <property type="nucleotide sequence ID" value="NZ_WMJZ01000005.1"/>
</dbReference>
<dbReference type="InterPro" id="IPR026267">
    <property type="entry name" value="YgjV"/>
</dbReference>
<dbReference type="PIRSF" id="PIRSF011443">
    <property type="entry name" value="YgjV"/>
    <property type="match status" value="1"/>
</dbReference>
<keyword evidence="1" id="KW-0812">Transmembrane</keyword>
<feature type="transmembrane region" description="Helical" evidence="1">
    <location>
        <begin position="35"/>
        <end position="53"/>
    </location>
</feature>
<sequence length="184" mass="20896">MTAYWLAQGVGVVAFLIGITTFFNRDERRFRLQLALYSAIIGAHFFLMGAWPAGMSAGLNSVRTLISMRTRRLWVMALFLLLTLVLGLAKLQHAMELLPIIGTLASTWALFRCRGLTVRCVMWCATACWVCHNFWLGSIGGTLIEGSFLVINGLNIIRFWRMKRRGIDPFRIEKRVQQETPSAR</sequence>
<accession>A0A6L6IIM0</accession>
<feature type="transmembrane region" description="Helical" evidence="1">
    <location>
        <begin position="6"/>
        <end position="23"/>
    </location>
</feature>
<dbReference type="EMBL" id="WMJZ01000005">
    <property type="protein sequence ID" value="MTH45784.1"/>
    <property type="molecule type" value="Genomic_DNA"/>
</dbReference>
<feature type="transmembrane region" description="Helical" evidence="1">
    <location>
        <begin position="142"/>
        <end position="160"/>
    </location>
</feature>
<evidence type="ECO:0000313" key="3">
    <source>
        <dbReference type="Proteomes" id="UP000477739"/>
    </source>
</evidence>
<dbReference type="Pfam" id="PF10688">
    <property type="entry name" value="Imp-YgjV"/>
    <property type="match status" value="1"/>
</dbReference>
<dbReference type="Proteomes" id="UP000477739">
    <property type="component" value="Unassembled WGS sequence"/>
</dbReference>
<gene>
    <name evidence="2" type="ORF">GJV78_05795</name>
</gene>
<evidence type="ECO:0000256" key="1">
    <source>
        <dbReference type="SAM" id="Phobius"/>
    </source>
</evidence>
<dbReference type="OrthoDB" id="7858522at2"/>
<keyword evidence="1" id="KW-1133">Transmembrane helix</keyword>
<name>A0A6L6IIM0_9ENTR</name>
<protein>
    <submittedName>
        <fullName evidence="2">YgjV family protein</fullName>
    </submittedName>
</protein>
<reference evidence="2 3" key="1">
    <citation type="submission" date="2019-11" db="EMBL/GenBank/DDBJ databases">
        <title>Escherichia alba sp. nov. isolated from the gut of plastic-eating superworms Zophobas atratus.</title>
        <authorList>
            <person name="Yang Y."/>
        </authorList>
    </citation>
    <scope>NUCLEOTIDE SEQUENCE [LARGE SCALE GENOMIC DNA]</scope>
    <source>
        <strain evidence="3">BIT-B35</strain>
    </source>
</reference>